<feature type="compositionally biased region" description="Low complexity" evidence="1">
    <location>
        <begin position="307"/>
        <end position="319"/>
    </location>
</feature>
<dbReference type="EMBL" id="JAWDJX010000001">
    <property type="protein sequence ID" value="KAK3058549.1"/>
    <property type="molecule type" value="Genomic_DNA"/>
</dbReference>
<organism evidence="2 3">
    <name type="scientific">Extremus antarcticus</name>
    <dbReference type="NCBI Taxonomy" id="702011"/>
    <lineage>
        <taxon>Eukaryota</taxon>
        <taxon>Fungi</taxon>
        <taxon>Dikarya</taxon>
        <taxon>Ascomycota</taxon>
        <taxon>Pezizomycotina</taxon>
        <taxon>Dothideomycetes</taxon>
        <taxon>Dothideomycetidae</taxon>
        <taxon>Mycosphaerellales</taxon>
        <taxon>Extremaceae</taxon>
        <taxon>Extremus</taxon>
    </lineage>
</organism>
<feature type="compositionally biased region" description="Polar residues" evidence="1">
    <location>
        <begin position="928"/>
        <end position="938"/>
    </location>
</feature>
<evidence type="ECO:0000313" key="2">
    <source>
        <dbReference type="EMBL" id="KAK3058549.1"/>
    </source>
</evidence>
<gene>
    <name evidence="2" type="ORF">LTR09_000113</name>
</gene>
<feature type="compositionally biased region" description="Polar residues" evidence="1">
    <location>
        <begin position="295"/>
        <end position="306"/>
    </location>
</feature>
<accession>A0AAJ0GJ14</accession>
<evidence type="ECO:0000256" key="1">
    <source>
        <dbReference type="SAM" id="MobiDB-lite"/>
    </source>
</evidence>
<sequence length="949" mass="104513">MFRRSLVIWRARPCQSQSGCGTVEWLSRRLYATKDDNVTIPLNDANSASHGTITTASPHTTTIDQLLAELPNASSYAQSGGRVKGPSLLALFLTPAFALHALDPDLPLRAFEKLRGSRHHEKILKTVTAVVDRVPDVSFQREGRSLGAEGMAYAYIHSLDADQESMVATQRLQIQNTASSKQLSQSIPGTVSFRIQSDMSHRPQTIDLQMPLAQTIFSTGKVSTLQSATYVPDTGNHNTLALSGEPEMLESQLIPLASSASSRVFHAYFPLLPLTMPRRIENCMGNIVRTVSSQPSVFSKEQSNDNPAPSSTSAPSQPASSELESAIQTFFTKHDLSPRPVHVWALILPSGFVPHTLNRKRGKEVFSVLESQRSDDPSYTSHPMDLQVGLRRLLTQYNARLCRVLSGGGGWGKKAGLLSLDPDVDFSGHSADASERDIDYGMLEDAAGLKHEKKSALGEIVREGEYVMFLLGPHPPEAHEEELDERQTYNHVLPKSTFTKVLADTERSIIFGALPSSIDQVSPVAQGTSTESDPVPTIVHSNKAFGVLSEGGMSASIITPPNPLKSETFETTIQTKLDVPFTNLIFAKPRPEKTQAADSRRANKNARSRPQTSSSDVKGWDRILGSWERTPQESEAGIRLRRVSDSEDEGAGLATKRHSWSPPVKGRPTRGRKWYSTSARPLDGREAEQIFQSAGGLVDDPSATKPPPDDVDWSFSIREDVVCGLKEKHANVCEALRQRIAPNSMDALRVWAQYNTLAKNRLALLRTGSVSSNRWRRVTKRFLMQVGDVAEAVDAPQKAERQEPTTGFRFKKVFRTFDRDLPTIRPIHLAVETSYRPRAHEYYERKSKMLQTRAKWLAETEPERSKSELWADALSQDAAAGTNGSSNQEGVNGYASFADEGLDLFSEQEPAGYSERRTRQGDEGGNHGQCNERSTAGSDGSGPAYRPFG</sequence>
<feature type="compositionally biased region" description="Basic and acidic residues" evidence="1">
    <location>
        <begin position="914"/>
        <end position="925"/>
    </location>
</feature>
<feature type="region of interest" description="Disordered" evidence="1">
    <location>
        <begin position="898"/>
        <end position="949"/>
    </location>
</feature>
<feature type="compositionally biased region" description="Basic and acidic residues" evidence="1">
    <location>
        <begin position="589"/>
        <end position="601"/>
    </location>
</feature>
<feature type="region of interest" description="Disordered" evidence="1">
    <location>
        <begin position="586"/>
        <end position="679"/>
    </location>
</feature>
<protein>
    <submittedName>
        <fullName evidence="2">Uncharacterized protein</fullName>
    </submittedName>
</protein>
<keyword evidence="3" id="KW-1185">Reference proteome</keyword>
<name>A0AAJ0GJ14_9PEZI</name>
<dbReference type="Proteomes" id="UP001271007">
    <property type="component" value="Unassembled WGS sequence"/>
</dbReference>
<feature type="region of interest" description="Disordered" evidence="1">
    <location>
        <begin position="295"/>
        <end position="319"/>
    </location>
</feature>
<proteinExistence type="predicted"/>
<reference evidence="2" key="1">
    <citation type="submission" date="2023-04" db="EMBL/GenBank/DDBJ databases">
        <title>Black Yeasts Isolated from many extreme environments.</title>
        <authorList>
            <person name="Coleine C."/>
            <person name="Stajich J.E."/>
            <person name="Selbmann L."/>
        </authorList>
    </citation>
    <scope>NUCLEOTIDE SEQUENCE</scope>
    <source>
        <strain evidence="2">CCFEE 5312</strain>
    </source>
</reference>
<evidence type="ECO:0000313" key="3">
    <source>
        <dbReference type="Proteomes" id="UP001271007"/>
    </source>
</evidence>
<comment type="caution">
    <text evidence="2">The sequence shown here is derived from an EMBL/GenBank/DDBJ whole genome shotgun (WGS) entry which is preliminary data.</text>
</comment>
<dbReference type="AlphaFoldDB" id="A0AAJ0GJ14"/>
<feature type="compositionally biased region" description="Basic and acidic residues" evidence="1">
    <location>
        <begin position="630"/>
        <end position="645"/>
    </location>
</feature>